<evidence type="ECO:0000256" key="4">
    <source>
        <dbReference type="ARBA" id="ARBA00022723"/>
    </source>
</evidence>
<keyword evidence="8" id="KW-1185">Reference proteome</keyword>
<keyword evidence="5" id="KW-0460">Magnesium</keyword>
<dbReference type="Proteomes" id="UP000320386">
    <property type="component" value="Chromosome"/>
</dbReference>
<evidence type="ECO:0000313" key="8">
    <source>
        <dbReference type="Proteomes" id="UP000320386"/>
    </source>
</evidence>
<dbReference type="CDD" id="cd00685">
    <property type="entry name" value="Trans_IPPS_HT"/>
    <property type="match status" value="1"/>
</dbReference>
<evidence type="ECO:0000256" key="1">
    <source>
        <dbReference type="ARBA" id="ARBA00001946"/>
    </source>
</evidence>
<dbReference type="KEGG" id="mcad:Pan265_16340"/>
<dbReference type="EC" id="2.5.1.90" evidence="7"/>
<dbReference type="PROSITE" id="PS00444">
    <property type="entry name" value="POLYPRENYL_SYNTHASE_2"/>
    <property type="match status" value="1"/>
</dbReference>
<evidence type="ECO:0000313" key="7">
    <source>
        <dbReference type="EMBL" id="QDU71781.1"/>
    </source>
</evidence>
<organism evidence="7 8">
    <name type="scientific">Mucisphaera calidilacus</name>
    <dbReference type="NCBI Taxonomy" id="2527982"/>
    <lineage>
        <taxon>Bacteria</taxon>
        <taxon>Pseudomonadati</taxon>
        <taxon>Planctomycetota</taxon>
        <taxon>Phycisphaerae</taxon>
        <taxon>Phycisphaerales</taxon>
        <taxon>Phycisphaeraceae</taxon>
        <taxon>Mucisphaera</taxon>
    </lineage>
</organism>
<gene>
    <name evidence="7" type="primary">ispB</name>
    <name evidence="7" type="ORF">Pan265_16340</name>
</gene>
<comment type="cofactor">
    <cofactor evidence="1">
        <name>Mg(2+)</name>
        <dbReference type="ChEBI" id="CHEBI:18420"/>
    </cofactor>
</comment>
<comment type="similarity">
    <text evidence="2 6">Belongs to the FPP/GGPP synthase family.</text>
</comment>
<dbReference type="SUPFAM" id="SSF48576">
    <property type="entry name" value="Terpenoid synthases"/>
    <property type="match status" value="1"/>
</dbReference>
<evidence type="ECO:0000256" key="5">
    <source>
        <dbReference type="ARBA" id="ARBA00022842"/>
    </source>
</evidence>
<dbReference type="EMBL" id="CP036280">
    <property type="protein sequence ID" value="QDU71781.1"/>
    <property type="molecule type" value="Genomic_DNA"/>
</dbReference>
<keyword evidence="4" id="KW-0479">Metal-binding</keyword>
<proteinExistence type="inferred from homology"/>
<accession>A0A518BXT3</accession>
<name>A0A518BXT3_9BACT</name>
<dbReference type="GO" id="GO:0046872">
    <property type="term" value="F:metal ion binding"/>
    <property type="evidence" value="ECO:0007669"/>
    <property type="project" value="UniProtKB-KW"/>
</dbReference>
<dbReference type="Pfam" id="PF00348">
    <property type="entry name" value="polyprenyl_synt"/>
    <property type="match status" value="1"/>
</dbReference>
<dbReference type="OrthoDB" id="9805316at2"/>
<dbReference type="RefSeq" id="WP_145445982.1">
    <property type="nucleotide sequence ID" value="NZ_CP036280.1"/>
</dbReference>
<evidence type="ECO:0000256" key="3">
    <source>
        <dbReference type="ARBA" id="ARBA00022679"/>
    </source>
</evidence>
<dbReference type="InterPro" id="IPR008949">
    <property type="entry name" value="Isoprenoid_synthase_dom_sf"/>
</dbReference>
<dbReference type="AlphaFoldDB" id="A0A518BXT3"/>
<dbReference type="SFLD" id="SFLDS00005">
    <property type="entry name" value="Isoprenoid_Synthase_Type_I"/>
    <property type="match status" value="1"/>
</dbReference>
<dbReference type="PANTHER" id="PTHR12001">
    <property type="entry name" value="GERANYLGERANYL PYROPHOSPHATE SYNTHASE"/>
    <property type="match status" value="1"/>
</dbReference>
<dbReference type="Gene3D" id="1.10.600.10">
    <property type="entry name" value="Farnesyl Diphosphate Synthase"/>
    <property type="match status" value="1"/>
</dbReference>
<protein>
    <submittedName>
        <fullName evidence="7">Octaprenyl-diphosphate synthase</fullName>
        <ecNumber evidence="7">2.5.1.90</ecNumber>
    </submittedName>
</protein>
<sequence>MISTHDSALQSWLDEELEGVVSRFEAELSSELSCVNWLSSYVQRYRGKMLRPSLLLLAGYATSEGGDRVSEAHRVASTVVEMIHMATLVHDDILDEADLRRRGATINHLRGNEAAVMLGDYLISHAYHLCSSLEGTWISRAVGRVTNTVCEGELLQLENRENWSLDRRTYLEIVRRKTGGLCGLCCWLGGALWRGTPAVPGRDDSGVMGGLWRFGESLGVAFQVADDVLDLVGEEREVGKTLGVDLRKGKLTLPVIVYLSMLEEAERGSLIETFSALGEMPENEFEDVLRSLRGQIVASGALDAARDEARGLLAVGVEEGLGGLSEGPAVRALAGLSEQVVDRWV</sequence>
<dbReference type="GO" id="GO:0008299">
    <property type="term" value="P:isoprenoid biosynthetic process"/>
    <property type="evidence" value="ECO:0007669"/>
    <property type="project" value="InterPro"/>
</dbReference>
<dbReference type="InterPro" id="IPR000092">
    <property type="entry name" value="Polyprenyl_synt"/>
</dbReference>
<dbReference type="GO" id="GO:0106350">
    <property type="term" value="F:all-trans-octaprenyl-diphosphate synthase activity"/>
    <property type="evidence" value="ECO:0007669"/>
    <property type="project" value="UniProtKB-EC"/>
</dbReference>
<dbReference type="InterPro" id="IPR033749">
    <property type="entry name" value="Polyprenyl_synt_CS"/>
</dbReference>
<evidence type="ECO:0000256" key="6">
    <source>
        <dbReference type="RuleBase" id="RU004466"/>
    </source>
</evidence>
<dbReference type="PANTHER" id="PTHR12001:SF69">
    <property type="entry name" value="ALL TRANS-POLYPRENYL-DIPHOSPHATE SYNTHASE PDSS1"/>
    <property type="match status" value="1"/>
</dbReference>
<reference evidence="7 8" key="1">
    <citation type="submission" date="2019-02" db="EMBL/GenBank/DDBJ databases">
        <title>Deep-cultivation of Planctomycetes and their phenomic and genomic characterization uncovers novel biology.</title>
        <authorList>
            <person name="Wiegand S."/>
            <person name="Jogler M."/>
            <person name="Boedeker C."/>
            <person name="Pinto D."/>
            <person name="Vollmers J."/>
            <person name="Rivas-Marin E."/>
            <person name="Kohn T."/>
            <person name="Peeters S.H."/>
            <person name="Heuer A."/>
            <person name="Rast P."/>
            <person name="Oberbeckmann S."/>
            <person name="Bunk B."/>
            <person name="Jeske O."/>
            <person name="Meyerdierks A."/>
            <person name="Storesund J.E."/>
            <person name="Kallscheuer N."/>
            <person name="Luecker S."/>
            <person name="Lage O.M."/>
            <person name="Pohl T."/>
            <person name="Merkel B.J."/>
            <person name="Hornburger P."/>
            <person name="Mueller R.-W."/>
            <person name="Bruemmer F."/>
            <person name="Labrenz M."/>
            <person name="Spormann A.M."/>
            <person name="Op den Camp H."/>
            <person name="Overmann J."/>
            <person name="Amann R."/>
            <person name="Jetten M.S.M."/>
            <person name="Mascher T."/>
            <person name="Medema M.H."/>
            <person name="Devos D.P."/>
            <person name="Kaster A.-K."/>
            <person name="Ovreas L."/>
            <person name="Rohde M."/>
            <person name="Galperin M.Y."/>
            <person name="Jogler C."/>
        </authorList>
    </citation>
    <scope>NUCLEOTIDE SEQUENCE [LARGE SCALE GENOMIC DNA]</scope>
    <source>
        <strain evidence="7 8">Pan265</strain>
    </source>
</reference>
<keyword evidence="3 6" id="KW-0808">Transferase</keyword>
<evidence type="ECO:0000256" key="2">
    <source>
        <dbReference type="ARBA" id="ARBA00006706"/>
    </source>
</evidence>